<reference evidence="1" key="3">
    <citation type="submission" date="2023-11" db="EMBL/GenBank/DDBJ databases">
        <authorList>
            <person name="Beijen E."/>
            <person name="Ohm R.A."/>
        </authorList>
    </citation>
    <scope>NUCLEOTIDE SEQUENCE</scope>
    <source>
        <strain evidence="1">CBS 150709</strain>
    </source>
</reference>
<dbReference type="Proteomes" id="UP000245956">
    <property type="component" value="Unassembled WGS sequence"/>
</dbReference>
<reference evidence="2 3" key="2">
    <citation type="journal article" date="2016" name="Front. Microbiol.">
        <title>Genome and transcriptome sequences reveal the specific parasitism of the nematophagous Purpureocillium lilacinum 36-1.</title>
        <authorList>
            <person name="Xie J."/>
            <person name="Li S."/>
            <person name="Mo C."/>
            <person name="Xiao X."/>
            <person name="Peng D."/>
            <person name="Wang G."/>
            <person name="Xiao Y."/>
        </authorList>
    </citation>
    <scope>NUCLEOTIDE SEQUENCE [LARGE SCALE GENOMIC DNA]</scope>
    <source>
        <strain evidence="2 3">36-1</strain>
    </source>
</reference>
<evidence type="ECO:0000313" key="3">
    <source>
        <dbReference type="Proteomes" id="UP000245956"/>
    </source>
</evidence>
<organism evidence="2 3">
    <name type="scientific">Purpureocillium lilacinum</name>
    <name type="common">Paecilomyces lilacinus</name>
    <dbReference type="NCBI Taxonomy" id="33203"/>
    <lineage>
        <taxon>Eukaryota</taxon>
        <taxon>Fungi</taxon>
        <taxon>Dikarya</taxon>
        <taxon>Ascomycota</taxon>
        <taxon>Pezizomycotina</taxon>
        <taxon>Sordariomycetes</taxon>
        <taxon>Hypocreomycetidae</taxon>
        <taxon>Hypocreales</taxon>
        <taxon>Ophiocordycipitaceae</taxon>
        <taxon>Purpureocillium</taxon>
    </lineage>
</organism>
<name>A0A2U3ER53_PURLI</name>
<sequence>MQRRQRLHLASAFVAGRIKYKNAVIPRPRPDPDHQSIQHHQATIPPQTSTALQLFDRIINPAKMNFIIKSALVASAALALTASAAPAPSCPPGTVPALSNYGVQTTPDNVCVVPGTCYYDPRGNCAGFDGTFGCAADGWCCQGTDLTSAKNGNVCVNPTVGQANQEPPPSNAAIKARDGTASCPPGTIAAKSDYAAQTSADDVCVTPKTCYPASGANCAGQDGVFSCAINGWCCQGTDLTAPKNGNVCVDATVGQANQQPNSI</sequence>
<comment type="caution">
    <text evidence="2">The sequence shown here is derived from an EMBL/GenBank/DDBJ whole genome shotgun (WGS) entry which is preliminary data.</text>
</comment>
<keyword evidence="4" id="KW-1185">Reference proteome</keyword>
<reference evidence="2" key="1">
    <citation type="submission" date="2015-05" db="EMBL/GenBank/DDBJ databases">
        <authorList>
            <person name="Wang D.B."/>
            <person name="Wang M."/>
        </authorList>
    </citation>
    <scope>NUCLEOTIDE SEQUENCE</scope>
    <source>
        <strain evidence="2">36-1</strain>
    </source>
</reference>
<dbReference type="AlphaFoldDB" id="A0A2U3ER53"/>
<evidence type="ECO:0000313" key="4">
    <source>
        <dbReference type="Proteomes" id="UP001287286"/>
    </source>
</evidence>
<accession>A0A2U3ER53</accession>
<dbReference type="EMBL" id="JAWRVI010000009">
    <property type="protein sequence ID" value="KAK4092053.1"/>
    <property type="molecule type" value="Genomic_DNA"/>
</dbReference>
<evidence type="ECO:0000313" key="1">
    <source>
        <dbReference type="EMBL" id="KAK4092053.1"/>
    </source>
</evidence>
<proteinExistence type="predicted"/>
<reference evidence="1 4" key="4">
    <citation type="journal article" date="2024" name="Microbiol. Resour. Announc.">
        <title>Genome annotations for the ascomycete fungi Trichoderma harzianum, Trichoderma aggressivum, and Purpureocillium lilacinum.</title>
        <authorList>
            <person name="Beijen E.P.W."/>
            <person name="Ohm R.A."/>
        </authorList>
    </citation>
    <scope>NUCLEOTIDE SEQUENCE [LARGE SCALE GENOMIC DNA]</scope>
    <source>
        <strain evidence="1 4">CBS 150709</strain>
    </source>
</reference>
<dbReference type="Proteomes" id="UP001287286">
    <property type="component" value="Unassembled WGS sequence"/>
</dbReference>
<gene>
    <name evidence="2" type="ORF">PCL_04175</name>
    <name evidence="1" type="ORF">Purlil1_3306</name>
</gene>
<protein>
    <submittedName>
        <fullName evidence="2">Uncharacterized protein</fullName>
    </submittedName>
</protein>
<dbReference type="EMBL" id="LCWV01000001">
    <property type="protein sequence ID" value="PWI76981.1"/>
    <property type="molecule type" value="Genomic_DNA"/>
</dbReference>
<evidence type="ECO:0000313" key="2">
    <source>
        <dbReference type="EMBL" id="PWI76981.1"/>
    </source>
</evidence>